<keyword evidence="2" id="KW-1133">Transmembrane helix</keyword>
<feature type="region of interest" description="Disordered" evidence="1">
    <location>
        <begin position="1728"/>
        <end position="1751"/>
    </location>
</feature>
<feature type="compositionally biased region" description="Polar residues" evidence="1">
    <location>
        <begin position="1378"/>
        <end position="1394"/>
    </location>
</feature>
<feature type="region of interest" description="Disordered" evidence="1">
    <location>
        <begin position="94"/>
        <end position="127"/>
    </location>
</feature>
<feature type="domain" description="TMEM131L fifth Ig-like" evidence="7">
    <location>
        <begin position="1158"/>
        <end position="1222"/>
    </location>
</feature>
<dbReference type="Pfam" id="PF24495">
    <property type="entry name" value="Ig_TMEM131_2"/>
    <property type="match status" value="2"/>
</dbReference>
<dbReference type="PANTHER" id="PTHR22050:SF1">
    <property type="entry name" value="TRANSMEMBRANE PROTEIN 131"/>
    <property type="match status" value="1"/>
</dbReference>
<dbReference type="eggNOG" id="KOG3620">
    <property type="taxonomic scope" value="Eukaryota"/>
</dbReference>
<evidence type="ECO:0000256" key="2">
    <source>
        <dbReference type="SAM" id="Phobius"/>
    </source>
</evidence>
<proteinExistence type="predicted"/>
<feature type="transmembrane region" description="Helical" evidence="2">
    <location>
        <begin position="1253"/>
        <end position="1276"/>
    </location>
</feature>
<evidence type="ECO:0008006" key="10">
    <source>
        <dbReference type="Google" id="ProtNLM"/>
    </source>
</evidence>
<dbReference type="PANTHER" id="PTHR22050">
    <property type="entry name" value="RW1 PROTEIN HOMOLOG"/>
    <property type="match status" value="1"/>
</dbReference>
<feature type="compositionally biased region" description="Basic and acidic residues" evidence="1">
    <location>
        <begin position="1570"/>
        <end position="1592"/>
    </location>
</feature>
<dbReference type="Pfam" id="PF19532">
    <property type="entry name" value="Ig_TMEM131L_2nd"/>
    <property type="match status" value="1"/>
</dbReference>
<organism evidence="8 9">
    <name type="scientific">Chelonia mydas</name>
    <name type="common">Green sea-turtle</name>
    <name type="synonym">Chelonia agassizi</name>
    <dbReference type="NCBI Taxonomy" id="8469"/>
    <lineage>
        <taxon>Eukaryota</taxon>
        <taxon>Metazoa</taxon>
        <taxon>Chordata</taxon>
        <taxon>Craniata</taxon>
        <taxon>Vertebrata</taxon>
        <taxon>Euteleostomi</taxon>
        <taxon>Archelosauria</taxon>
        <taxon>Testudinata</taxon>
        <taxon>Testudines</taxon>
        <taxon>Cryptodira</taxon>
        <taxon>Durocryptodira</taxon>
        <taxon>Americhelydia</taxon>
        <taxon>Chelonioidea</taxon>
        <taxon>Cheloniidae</taxon>
        <taxon>Chelonia</taxon>
    </lineage>
</organism>
<feature type="compositionally biased region" description="Polar residues" evidence="1">
    <location>
        <begin position="1634"/>
        <end position="1654"/>
    </location>
</feature>
<feature type="compositionally biased region" description="Polar residues" evidence="1">
    <location>
        <begin position="1320"/>
        <end position="1331"/>
    </location>
</feature>
<evidence type="ECO:0000259" key="3">
    <source>
        <dbReference type="Pfam" id="PF19532"/>
    </source>
</evidence>
<feature type="domain" description="TMEM131L third Ig-like" evidence="5">
    <location>
        <begin position="571"/>
        <end position="670"/>
    </location>
</feature>
<dbReference type="Pfam" id="PF24499">
    <property type="entry name" value="Ig_TMEM131L_4"/>
    <property type="match status" value="1"/>
</dbReference>
<evidence type="ECO:0000259" key="7">
    <source>
        <dbReference type="Pfam" id="PF24501"/>
    </source>
</evidence>
<feature type="compositionally biased region" description="Basic and acidic residues" evidence="1">
    <location>
        <begin position="1487"/>
        <end position="1496"/>
    </location>
</feature>
<keyword evidence="2" id="KW-0812">Transmembrane</keyword>
<dbReference type="InterPro" id="IPR039877">
    <property type="entry name" value="TMEM131-like"/>
</dbReference>
<accession>M7B5Q9</accession>
<feature type="non-terminal residue" evidence="8">
    <location>
        <position position="1"/>
    </location>
</feature>
<evidence type="ECO:0000313" key="8">
    <source>
        <dbReference type="EMBL" id="EMP32474.1"/>
    </source>
</evidence>
<feature type="compositionally biased region" description="Basic residues" evidence="1">
    <location>
        <begin position="1514"/>
        <end position="1529"/>
    </location>
</feature>
<feature type="domain" description="TMEM131 second Ig-like" evidence="4">
    <location>
        <begin position="280"/>
        <end position="313"/>
    </location>
</feature>
<evidence type="ECO:0000256" key="1">
    <source>
        <dbReference type="SAM" id="MobiDB-lite"/>
    </source>
</evidence>
<dbReference type="Gene3D" id="2.60.40.10">
    <property type="entry name" value="Immunoglobulins"/>
    <property type="match status" value="2"/>
</dbReference>
<dbReference type="Proteomes" id="UP000031443">
    <property type="component" value="Unassembled WGS sequence"/>
</dbReference>
<evidence type="ECO:0000259" key="5">
    <source>
        <dbReference type="Pfam" id="PF24498"/>
    </source>
</evidence>
<feature type="domain" description="TMEM131 second Ig-like" evidence="4">
    <location>
        <begin position="358"/>
        <end position="433"/>
    </location>
</feature>
<dbReference type="InterPro" id="IPR013783">
    <property type="entry name" value="Ig-like_fold"/>
</dbReference>
<keyword evidence="9" id="KW-1185">Reference proteome</keyword>
<feature type="region of interest" description="Disordered" evidence="1">
    <location>
        <begin position="1320"/>
        <end position="1709"/>
    </location>
</feature>
<feature type="transmembrane region" description="Helical" evidence="2">
    <location>
        <begin position="1226"/>
        <end position="1246"/>
    </location>
</feature>
<feature type="compositionally biased region" description="Low complexity" evidence="1">
    <location>
        <begin position="1557"/>
        <end position="1569"/>
    </location>
</feature>
<dbReference type="InterPro" id="IPR055437">
    <property type="entry name" value="TMEM131L_Ig_5"/>
</dbReference>
<dbReference type="InterPro" id="IPR045695">
    <property type="entry name" value="TMEM131-like_Ig_dom2"/>
</dbReference>
<evidence type="ECO:0000259" key="6">
    <source>
        <dbReference type="Pfam" id="PF24499"/>
    </source>
</evidence>
<feature type="compositionally biased region" description="Polar residues" evidence="1">
    <location>
        <begin position="2014"/>
        <end position="2025"/>
    </location>
</feature>
<feature type="domain" description="Transmembrane protein 131-like second Ig-like" evidence="3">
    <location>
        <begin position="476"/>
        <end position="527"/>
    </location>
</feature>
<feature type="region of interest" description="Disordered" evidence="1">
    <location>
        <begin position="1972"/>
        <end position="2025"/>
    </location>
</feature>
<gene>
    <name evidence="8" type="ORF">UY3_10390</name>
</gene>
<sequence length="2025" mass="221914">SVSLYRGNCRPIRFEPPMLDFHEHVRRFVRSQLPVVAVCCPKPMGAAGSDTGRGMCWPLLPAAPIGLKWRTTASGSCNLPNLWTRQTDKTTAGLSGTAAVKGAEHGPTGQSHAGNSSRVAGPPPSPSTQLRLLSPVWGLYSPAGGQGVGWARDEGQYSHSGGAAGILLLSLLRFPREPCCSALERLYHLQPYPPAGLLYRSQRGDAAAWKGWGWYSCTRGRGPMFCFSCDFTKILPGGNTSFDVVFLARVVGNVENTLFINTSNHGVFTYQVFGVGVPNPYRLRPFIGARVPVNSSFSPIINIHNPHSEPLQAGGGKGSSKDKVLPQQRFKQGPLLGHHFKVSGTGWYQWPLFTSTLYRPVLPYFNPASSPLEWGPVVEMYSSGGDLHLELPTGQQGGTKKLWEIPPYETKGVMRASFSSREADNHTAFIRIKTNASDNTKFIILPVEVEVTTAPGIYSSTEMLDFGTLRTQDMPKILNLHLLNSGTKDVPITSVRSTPQNEAITVHFKPVTLKASESKYTKVASISFDASKAKRSSQSSGKITVKAKEKSYSKLEIPYQAEILDGYLGFDHAATLFHIRDNPADSVERPIYLTNTFSFAVLIHDVVLPEEIKTMFKVQNFSKPVLIPPNESVYIFTLYFMPSTSSVHIDNNILLITNASKFQLPVRAYTGFLDYFVLPPKLEERFIDFGILSATETTSILFVIINSNPIELAVKSWHVIGDGLTIELLVTEKGNRTTIIANLPELENASVSDQSSVILASGYYAVFRVKLIAKELEGIHDGAIQITTDYEILTIPVKAVIAVGSLTCSPKHIHLPPSFPGKIVHQSLNIMNSFSQKVKIQYVRSLSEDVRFYYKRLRSNKEDLEPGKKSKIANIYFDPGLQCGNHCYVGLPFLSKSEPKVQHSLTMQEDAWDSDWDLHENLFRVWAGIRENSGHRLSAMFEVDTDLQKDVILKITAELAWPSILRSPRHLSFPLTNTNSSSEEEILLENPADVPVYVQFLPLALYSNPSSFVDKLIERFNLSKPTNFNLRTLEFQVSRNSVQPLQSTTGFAEGLSRHLVLNIVLKPGERKSVKVKFTPVLNKTVSSLIIIRNNLTVIDAIMVQGQGTTESLRVAGKPPGPGSSLRFKITETLLKDCSEKMKLKEPNFTLKRTFKVENTGQLQINVKSMEISGYTCEGYGFKVVNCQEFALSANASKDIVILFTPDFTASRVIRELKFITAGGSEFIFVLNASLPYHMLAACAEALPRPNWELALYIIISGIMSVLFLLVIGTAYLDAQGIWEPFRRRLSFEASNPPFDMGRPFDLRRIVGISSDGNLNALGSDSNHSSSRGIYGAGGSSSRSTAGSHKQCNPTAHLHSNRNSADIENVKSKNNSNVASRTSLQTASMQSSNRGGTLILDSGATAQNHTAGRRSRGAKQNQQTNQQHAQVLLEQHSQQPTPTVPQQQEQQSESSFPQSPLLNPSHPECTSNTRHSSEDSDITGLIETMDKEFDHPESPSPDVFIEQPPSPGTKNKGKGKPFQRKSKPQKKREEKERRGKGKPQEDELKDSLADDDSSSTTTETSNPDTEPLLKEEPEKQKGKQAMPEKHESEIFQIKQRGKKLSNIKKEIPADLKSSSLELPYTPPLENKQRKTFSSKMSLQHMLTNGSKSRNLPKTRGPNNKLMDSRPSALAKFLPSGSGQELGNTSSSEGEKDSPPPEWDSVPLHKAGSSTDNLYKLSLQTLNADAFLKQRQTSPTPASPSPPPASLAFVPRSTYSSIVNSSCSNETKSKPLHGIKHKLAKTASLPGRNGNPTFAAVAAGYDKSPGGSGLAKVSPNKADVSGTISISHTPVDSDGSDSSGLWSPISNPSSPDFTPLNSFSAFGNSFNLTGEVFSKLGLPRSAYGQDMQRNWSEVSNIPSSIWDSSATGPVPSWPTNSGSPTHTTASILGNPSGLWSTTTPFSSSIWSSNLNSTLPFTTPANTLSGIDLMGSENSPAPPPSTAASVTNPTEDMGQTYNPWRIWSPTIGRRSSDPWSNTHYPHEN</sequence>
<dbReference type="Pfam" id="PF24501">
    <property type="entry name" value="Ig_TMEM131L_5"/>
    <property type="match status" value="1"/>
</dbReference>
<feature type="compositionally biased region" description="Polar residues" evidence="1">
    <location>
        <begin position="108"/>
        <end position="118"/>
    </location>
</feature>
<name>M7B5Q9_CHEMY</name>
<reference evidence="9" key="1">
    <citation type="journal article" date="2013" name="Nat. Genet.">
        <title>The draft genomes of soft-shell turtle and green sea turtle yield insights into the development and evolution of the turtle-specific body plan.</title>
        <authorList>
            <person name="Wang Z."/>
            <person name="Pascual-Anaya J."/>
            <person name="Zadissa A."/>
            <person name="Li W."/>
            <person name="Niimura Y."/>
            <person name="Huang Z."/>
            <person name="Li C."/>
            <person name="White S."/>
            <person name="Xiong Z."/>
            <person name="Fang D."/>
            <person name="Wang B."/>
            <person name="Ming Y."/>
            <person name="Chen Y."/>
            <person name="Zheng Y."/>
            <person name="Kuraku S."/>
            <person name="Pignatelli M."/>
            <person name="Herrero J."/>
            <person name="Beal K."/>
            <person name="Nozawa M."/>
            <person name="Li Q."/>
            <person name="Wang J."/>
            <person name="Zhang H."/>
            <person name="Yu L."/>
            <person name="Shigenobu S."/>
            <person name="Wang J."/>
            <person name="Liu J."/>
            <person name="Flicek P."/>
            <person name="Searle S."/>
            <person name="Wang J."/>
            <person name="Kuratani S."/>
            <person name="Yin Y."/>
            <person name="Aken B."/>
            <person name="Zhang G."/>
            <person name="Irie N."/>
        </authorList>
    </citation>
    <scope>NUCLEOTIDE SEQUENCE [LARGE SCALE GENOMIC DNA]</scope>
</reference>
<feature type="region of interest" description="Disordered" evidence="1">
    <location>
        <begin position="1823"/>
        <end position="1848"/>
    </location>
</feature>
<dbReference type="InterPro" id="IPR056311">
    <property type="entry name" value="TMEM131_Ig_2"/>
</dbReference>
<dbReference type="Pfam" id="PF24498">
    <property type="entry name" value="Ig_TMEM131L_3"/>
    <property type="match status" value="1"/>
</dbReference>
<feature type="domain" description="TMEM131L fourth Ig-like" evidence="6">
    <location>
        <begin position="971"/>
        <end position="1107"/>
    </location>
</feature>
<dbReference type="GO" id="GO:0016020">
    <property type="term" value="C:membrane"/>
    <property type="evidence" value="ECO:0007669"/>
    <property type="project" value="TreeGrafter"/>
</dbReference>
<dbReference type="EMBL" id="KB540574">
    <property type="protein sequence ID" value="EMP32474.1"/>
    <property type="molecule type" value="Genomic_DNA"/>
</dbReference>
<keyword evidence="2" id="KW-0472">Membrane</keyword>
<feature type="compositionally biased region" description="Basic and acidic residues" evidence="1">
    <location>
        <begin position="1530"/>
        <end position="1551"/>
    </location>
</feature>
<evidence type="ECO:0000259" key="4">
    <source>
        <dbReference type="Pfam" id="PF24495"/>
    </source>
</evidence>
<dbReference type="InterPro" id="IPR055435">
    <property type="entry name" value="Ig_TMEM131L_3"/>
</dbReference>
<dbReference type="InterPro" id="IPR055436">
    <property type="entry name" value="Ig_TMEM131L_4"/>
</dbReference>
<feature type="compositionally biased region" description="Low complexity" evidence="1">
    <location>
        <begin position="1419"/>
        <end position="1459"/>
    </location>
</feature>
<evidence type="ECO:0000313" key="9">
    <source>
        <dbReference type="Proteomes" id="UP000031443"/>
    </source>
</evidence>
<protein>
    <recommendedName>
        <fullName evidence="10">Transmembrane protein 131</fullName>
    </recommendedName>
</protein>
<feature type="compositionally biased region" description="Polar residues" evidence="1">
    <location>
        <begin position="1679"/>
        <end position="1690"/>
    </location>
</feature>
<dbReference type="STRING" id="8469.M7B5Q9"/>